<gene>
    <name evidence="2" type="ORF">GCM10011396_36670</name>
</gene>
<dbReference type="CDD" id="cd04301">
    <property type="entry name" value="NAT_SF"/>
    <property type="match status" value="1"/>
</dbReference>
<dbReference type="InterPro" id="IPR016181">
    <property type="entry name" value="Acyl_CoA_acyltransferase"/>
</dbReference>
<dbReference type="GO" id="GO:0016747">
    <property type="term" value="F:acyltransferase activity, transferring groups other than amino-acyl groups"/>
    <property type="evidence" value="ECO:0007669"/>
    <property type="project" value="InterPro"/>
</dbReference>
<proteinExistence type="predicted"/>
<sequence length="163" mass="17630">MSCSVSVDSTVRIYNFWQLARSRPLKITLIAEIFCDAITMQILKSVPSDNGAAKDLVRISCDTFGIETDFDNLDKAIGLFGTIDSKNSIELVCVIDVDVVRCVAIQRLTPQDAKLVGFHVGANRQGHGIGRALLSAAIAEATALGITQQNLDTWSHMEAAAHL</sequence>
<accession>A0A916UTC8</accession>
<comment type="caution">
    <text evidence="2">The sequence shown here is derived from an EMBL/GenBank/DDBJ whole genome shotgun (WGS) entry which is preliminary data.</text>
</comment>
<dbReference type="SUPFAM" id="SSF55729">
    <property type="entry name" value="Acyl-CoA N-acyltransferases (Nat)"/>
    <property type="match status" value="1"/>
</dbReference>
<reference evidence="2" key="2">
    <citation type="submission" date="2020-09" db="EMBL/GenBank/DDBJ databases">
        <authorList>
            <person name="Sun Q."/>
            <person name="Zhou Y."/>
        </authorList>
    </citation>
    <scope>NUCLEOTIDE SEQUENCE</scope>
    <source>
        <strain evidence="2">CGMCC 1.10998</strain>
    </source>
</reference>
<evidence type="ECO:0000313" key="2">
    <source>
        <dbReference type="EMBL" id="GGC85999.1"/>
    </source>
</evidence>
<feature type="domain" description="N-acetyltransferase" evidence="1">
    <location>
        <begin position="40"/>
        <end position="163"/>
    </location>
</feature>
<keyword evidence="3" id="KW-1185">Reference proteome</keyword>
<organism evidence="2 3">
    <name type="scientific">Undibacterium terreum</name>
    <dbReference type="NCBI Taxonomy" id="1224302"/>
    <lineage>
        <taxon>Bacteria</taxon>
        <taxon>Pseudomonadati</taxon>
        <taxon>Pseudomonadota</taxon>
        <taxon>Betaproteobacteria</taxon>
        <taxon>Burkholderiales</taxon>
        <taxon>Oxalobacteraceae</taxon>
        <taxon>Undibacterium</taxon>
    </lineage>
</organism>
<protein>
    <recommendedName>
        <fullName evidence="1">N-acetyltransferase domain-containing protein</fullName>
    </recommendedName>
</protein>
<dbReference type="Proteomes" id="UP000637423">
    <property type="component" value="Unassembled WGS sequence"/>
</dbReference>
<dbReference type="Pfam" id="PF00583">
    <property type="entry name" value="Acetyltransf_1"/>
    <property type="match status" value="1"/>
</dbReference>
<dbReference type="AlphaFoldDB" id="A0A916UTC8"/>
<dbReference type="EMBL" id="BMED01000003">
    <property type="protein sequence ID" value="GGC85999.1"/>
    <property type="molecule type" value="Genomic_DNA"/>
</dbReference>
<dbReference type="Gene3D" id="3.40.630.30">
    <property type="match status" value="1"/>
</dbReference>
<dbReference type="InterPro" id="IPR000182">
    <property type="entry name" value="GNAT_dom"/>
</dbReference>
<evidence type="ECO:0000313" key="3">
    <source>
        <dbReference type="Proteomes" id="UP000637423"/>
    </source>
</evidence>
<reference evidence="2" key="1">
    <citation type="journal article" date="2014" name="Int. J. Syst. Evol. Microbiol.">
        <title>Complete genome sequence of Corynebacterium casei LMG S-19264T (=DSM 44701T), isolated from a smear-ripened cheese.</title>
        <authorList>
            <consortium name="US DOE Joint Genome Institute (JGI-PGF)"/>
            <person name="Walter F."/>
            <person name="Albersmeier A."/>
            <person name="Kalinowski J."/>
            <person name="Ruckert C."/>
        </authorList>
    </citation>
    <scope>NUCLEOTIDE SEQUENCE</scope>
    <source>
        <strain evidence="2">CGMCC 1.10998</strain>
    </source>
</reference>
<name>A0A916UTC8_9BURK</name>
<evidence type="ECO:0000259" key="1">
    <source>
        <dbReference type="PROSITE" id="PS51186"/>
    </source>
</evidence>
<dbReference type="PROSITE" id="PS51186">
    <property type="entry name" value="GNAT"/>
    <property type="match status" value="1"/>
</dbReference>